<dbReference type="GO" id="GO:0003824">
    <property type="term" value="F:catalytic activity"/>
    <property type="evidence" value="ECO:0007669"/>
    <property type="project" value="InterPro"/>
</dbReference>
<dbReference type="Pfam" id="PF18563">
    <property type="entry name" value="TubC_N"/>
    <property type="match status" value="1"/>
</dbReference>
<dbReference type="PROSITE" id="PS00455">
    <property type="entry name" value="AMP_BINDING"/>
    <property type="match status" value="1"/>
</dbReference>
<dbReference type="SMART" id="SM00823">
    <property type="entry name" value="PKS_PP"/>
    <property type="match status" value="1"/>
</dbReference>
<dbReference type="Gene3D" id="3.40.50.1820">
    <property type="entry name" value="alpha/beta hydrolase"/>
    <property type="match status" value="1"/>
</dbReference>
<dbReference type="Gene3D" id="3.30.559.10">
    <property type="entry name" value="Chloramphenicol acetyltransferase-like domain"/>
    <property type="match status" value="1"/>
</dbReference>
<dbReference type="PROSITE" id="PS00012">
    <property type="entry name" value="PHOSPHOPANTETHEINE"/>
    <property type="match status" value="1"/>
</dbReference>
<dbReference type="Gene3D" id="3.30.300.30">
    <property type="match status" value="1"/>
</dbReference>
<dbReference type="GO" id="GO:0072330">
    <property type="term" value="P:monocarboxylic acid biosynthetic process"/>
    <property type="evidence" value="ECO:0007669"/>
    <property type="project" value="UniProtKB-ARBA"/>
</dbReference>
<dbReference type="SUPFAM" id="SSF47336">
    <property type="entry name" value="ACP-like"/>
    <property type="match status" value="1"/>
</dbReference>
<dbReference type="PANTHER" id="PTHR45527:SF1">
    <property type="entry name" value="FATTY ACID SYNTHASE"/>
    <property type="match status" value="1"/>
</dbReference>
<dbReference type="NCBIfam" id="TIGR01733">
    <property type="entry name" value="AA-adenyl-dom"/>
    <property type="match status" value="1"/>
</dbReference>
<sequence length="1108" mass="122545">MLAISDLLEELRSAGIQLWLQDGRLRYRPAGALDGERLAVLRERRDELISAIRADAAPAARPDSIPLSEHQQGMWFLDQLGLLGPAYNQTSLHRIAGELDVAALRSAITEIMRRHEILRTAFPARDGIGVQVVEPAGDPRFTFLDVSGLSVAEQDRWWDDRRRRYAEHRFDISVARNFRTELIRFGPAEHVLVFRSYHLVIDGSSYAHLFHELRTLYAAYRTGIPSPLPELTMQYADYALWQHGRDGAVAKRHLDYWKERLADAPHVFDLPTDRPRTAVADLAGGMVEVPVPAEVADGLRRLAGREDTTLFMVLLAAFHTLLYRWSGQTDVSIGMIVDGRAHPDVAANIGHFVNPVVLRADLAGQPTFAGLLGHLRPRLVEALEHRHVPFDRLVAELRPQRDLTVHPLFQVLFTYLAAEPFDLLDGLTVMPIEPGEPNAMFDLTLSVSETEAGDMHVGMAYRTALFDRSTMQRLAGYLINLLTAVAAAPDVSIDDLPLMSAAQRHEVLEVWNDTANRFDDGSCLHQVIERQATAAPDATAVVFEGRALTYRELDHRANALARHLRELGVGPDERVGIALHRSLDMVVANLAVLKAGGACVPIDPTYPMARQQLIAEDAALRLLIRDRDGPDRAAEPERVLALDVFGTPCDATGPPNLADPANIAWVLYTSGSTGTPKGVAMSHRALHNQAQWQRRQGPGGRGRTLQWAALSFDIFYQEMVTTLSVGDTLVLVSEEVRHDFERLLDVISEQRIERIFMPFVALRGLAELAVRLGRIPRSLRAVLTAGEQLQATPAIRAFFEQMPACTLYNQYGPIEVHLATSHQLDPDPTTWAELPPIGRPFDNVRAYVLDAELRPVPPGVAGELFVGGLALARGYLGRPEMTAERFLPDPFGTGARMYRTGDRVRWNAVGQLEFIGRFDDQVKIRGFRVEVAEIEAVLTGCPGVRECAVSAHRHGAGDVRLVAYVVPDSDAPPTAAELRAFLADRLPDYLVPAAYQPVTELPRTPSGKLSRRSLPQLYDGPEWAGAAQYESPSTPMEERIAAIWAEVLAVPRVGRRDNFFELGGHSLLAVTVVTRLSEVVGRTVALRALFEAPTVAALASRLSDAEER</sequence>
<dbReference type="CDD" id="cd19531">
    <property type="entry name" value="LCL_NRPS-like"/>
    <property type="match status" value="1"/>
</dbReference>
<dbReference type="GO" id="GO:0044550">
    <property type="term" value="P:secondary metabolite biosynthetic process"/>
    <property type="evidence" value="ECO:0007669"/>
    <property type="project" value="TreeGrafter"/>
</dbReference>
<dbReference type="SUPFAM" id="SSF52777">
    <property type="entry name" value="CoA-dependent acyltransferases"/>
    <property type="match status" value="2"/>
</dbReference>
<keyword evidence="3" id="KW-0597">Phosphoprotein</keyword>
<dbReference type="Pfam" id="PF00668">
    <property type="entry name" value="Condensation"/>
    <property type="match status" value="1"/>
</dbReference>
<dbReference type="InterPro" id="IPR029058">
    <property type="entry name" value="AB_hydrolase_fold"/>
</dbReference>
<evidence type="ECO:0000256" key="2">
    <source>
        <dbReference type="ARBA" id="ARBA00022450"/>
    </source>
</evidence>
<dbReference type="FunFam" id="1.10.1200.10:FF:000016">
    <property type="entry name" value="Non-ribosomal peptide synthase"/>
    <property type="match status" value="1"/>
</dbReference>
<dbReference type="Gene3D" id="3.40.50.980">
    <property type="match status" value="2"/>
</dbReference>
<dbReference type="InterPro" id="IPR045851">
    <property type="entry name" value="AMP-bd_C_sf"/>
</dbReference>
<dbReference type="InterPro" id="IPR000873">
    <property type="entry name" value="AMP-dep_synth/lig_dom"/>
</dbReference>
<dbReference type="GO" id="GO:0043041">
    <property type="term" value="P:amino acid activation for nonribosomal peptide biosynthetic process"/>
    <property type="evidence" value="ECO:0007669"/>
    <property type="project" value="TreeGrafter"/>
</dbReference>
<comment type="cofactor">
    <cofactor evidence="1">
        <name>pantetheine 4'-phosphate</name>
        <dbReference type="ChEBI" id="CHEBI:47942"/>
    </cofactor>
</comment>
<dbReference type="Pfam" id="PF13193">
    <property type="entry name" value="AMP-binding_C"/>
    <property type="match status" value="1"/>
</dbReference>
<dbReference type="InterPro" id="IPR025110">
    <property type="entry name" value="AMP-bd_C"/>
</dbReference>
<dbReference type="KEGG" id="aab:A4R43_02320"/>
<dbReference type="Proteomes" id="UP000250434">
    <property type="component" value="Chromosome"/>
</dbReference>
<dbReference type="PANTHER" id="PTHR45527">
    <property type="entry name" value="NONRIBOSOMAL PEPTIDE SYNTHETASE"/>
    <property type="match status" value="1"/>
</dbReference>
<dbReference type="InterPro" id="IPR020806">
    <property type="entry name" value="PKS_PP-bd"/>
</dbReference>
<evidence type="ECO:0000256" key="1">
    <source>
        <dbReference type="ARBA" id="ARBA00001957"/>
    </source>
</evidence>
<keyword evidence="6" id="KW-1185">Reference proteome</keyword>
<dbReference type="InterPro" id="IPR041464">
    <property type="entry name" value="TubC_N"/>
</dbReference>
<dbReference type="GO" id="GO:0031177">
    <property type="term" value="F:phosphopantetheine binding"/>
    <property type="evidence" value="ECO:0007669"/>
    <property type="project" value="InterPro"/>
</dbReference>
<dbReference type="InterPro" id="IPR020845">
    <property type="entry name" value="AMP-binding_CS"/>
</dbReference>
<dbReference type="InterPro" id="IPR036736">
    <property type="entry name" value="ACP-like_sf"/>
</dbReference>
<keyword evidence="2" id="KW-0596">Phosphopantetheine</keyword>
<protein>
    <recommendedName>
        <fullName evidence="4">Carrier domain-containing protein</fullName>
    </recommendedName>
</protein>
<dbReference type="Gene3D" id="3.30.559.30">
    <property type="entry name" value="Nonribosomal peptide synthetase, condensation domain"/>
    <property type="match status" value="1"/>
</dbReference>
<dbReference type="PROSITE" id="PS50075">
    <property type="entry name" value="CARRIER"/>
    <property type="match status" value="1"/>
</dbReference>
<accession>A0A344L0C7</accession>
<dbReference type="OrthoDB" id="2472181at2"/>
<dbReference type="GO" id="GO:0005737">
    <property type="term" value="C:cytoplasm"/>
    <property type="evidence" value="ECO:0007669"/>
    <property type="project" value="TreeGrafter"/>
</dbReference>
<dbReference type="InterPro" id="IPR009081">
    <property type="entry name" value="PP-bd_ACP"/>
</dbReference>
<dbReference type="SUPFAM" id="SSF56801">
    <property type="entry name" value="Acetyl-CoA synthetase-like"/>
    <property type="match status" value="1"/>
</dbReference>
<dbReference type="Gene3D" id="1.10.10.1830">
    <property type="entry name" value="Non-ribosomal peptide synthase, adenylation domain"/>
    <property type="match status" value="1"/>
</dbReference>
<name>A0A344L0C7_9PSEU</name>
<dbReference type="FunFam" id="2.30.38.10:FF:000001">
    <property type="entry name" value="Non-ribosomal peptide synthetase PvdI"/>
    <property type="match status" value="1"/>
</dbReference>
<evidence type="ECO:0000313" key="6">
    <source>
        <dbReference type="Proteomes" id="UP000250434"/>
    </source>
</evidence>
<dbReference type="Gene3D" id="2.30.38.10">
    <property type="entry name" value="Luciferase, Domain 3"/>
    <property type="match status" value="1"/>
</dbReference>
<reference evidence="5 6" key="1">
    <citation type="submission" date="2016-04" db="EMBL/GenBank/DDBJ databases">
        <title>Complete genome sequence and analysis of deep-sea sediment isolate, Amycolatopsis sp. WP1.</title>
        <authorList>
            <person name="Wang H."/>
            <person name="Chen S."/>
            <person name="Wu Q."/>
        </authorList>
    </citation>
    <scope>NUCLEOTIDE SEQUENCE [LARGE SCALE GENOMIC DNA]</scope>
    <source>
        <strain evidence="5 6">WP1</strain>
    </source>
</reference>
<dbReference type="InterPro" id="IPR044894">
    <property type="entry name" value="TubC_N_sf"/>
</dbReference>
<evidence type="ECO:0000313" key="5">
    <source>
        <dbReference type="EMBL" id="AXB41501.1"/>
    </source>
</evidence>
<dbReference type="InterPro" id="IPR023213">
    <property type="entry name" value="CAT-like_dom_sf"/>
</dbReference>
<dbReference type="GO" id="GO:0008610">
    <property type="term" value="P:lipid biosynthetic process"/>
    <property type="evidence" value="ECO:0007669"/>
    <property type="project" value="UniProtKB-ARBA"/>
</dbReference>
<proteinExistence type="predicted"/>
<dbReference type="InterPro" id="IPR001242">
    <property type="entry name" value="Condensation_dom"/>
</dbReference>
<dbReference type="AlphaFoldDB" id="A0A344L0C7"/>
<gene>
    <name evidence="5" type="ORF">A4R43_02320</name>
</gene>
<dbReference type="Pfam" id="PF00550">
    <property type="entry name" value="PP-binding"/>
    <property type="match status" value="1"/>
</dbReference>
<evidence type="ECO:0000259" key="4">
    <source>
        <dbReference type="PROSITE" id="PS50075"/>
    </source>
</evidence>
<dbReference type="Pfam" id="PF00501">
    <property type="entry name" value="AMP-binding"/>
    <property type="match status" value="1"/>
</dbReference>
<dbReference type="FunFam" id="3.40.50.980:FF:000001">
    <property type="entry name" value="Non-ribosomal peptide synthetase"/>
    <property type="match status" value="1"/>
</dbReference>
<organism evidence="5 6">
    <name type="scientific">Amycolatopsis albispora</name>
    <dbReference type="NCBI Taxonomy" id="1804986"/>
    <lineage>
        <taxon>Bacteria</taxon>
        <taxon>Bacillati</taxon>
        <taxon>Actinomycetota</taxon>
        <taxon>Actinomycetes</taxon>
        <taxon>Pseudonocardiales</taxon>
        <taxon>Pseudonocardiaceae</taxon>
        <taxon>Amycolatopsis</taxon>
    </lineage>
</organism>
<feature type="domain" description="Carrier" evidence="4">
    <location>
        <begin position="1031"/>
        <end position="1106"/>
    </location>
</feature>
<dbReference type="RefSeq" id="WP_113690759.1">
    <property type="nucleotide sequence ID" value="NZ_CP015163.1"/>
</dbReference>
<dbReference type="CDD" id="cd17651">
    <property type="entry name" value="A_NRPS_VisG_like"/>
    <property type="match status" value="1"/>
</dbReference>
<dbReference type="EMBL" id="CP015163">
    <property type="protein sequence ID" value="AXB41501.1"/>
    <property type="molecule type" value="Genomic_DNA"/>
</dbReference>
<dbReference type="InterPro" id="IPR006162">
    <property type="entry name" value="Ppantetheine_attach_site"/>
</dbReference>
<dbReference type="InterPro" id="IPR010071">
    <property type="entry name" value="AA_adenyl_dom"/>
</dbReference>
<evidence type="ECO:0000256" key="3">
    <source>
        <dbReference type="ARBA" id="ARBA00022553"/>
    </source>
</evidence>